<dbReference type="PIRSF" id="PIRSF003097">
    <property type="entry name" value="FtsX"/>
    <property type="match status" value="1"/>
</dbReference>
<keyword evidence="10 12" id="KW-0472">Membrane</keyword>
<feature type="transmembrane region" description="Helical" evidence="13">
    <location>
        <begin position="21"/>
        <end position="42"/>
    </location>
</feature>
<dbReference type="PANTHER" id="PTHR47755">
    <property type="entry name" value="CELL DIVISION PROTEIN FTSX"/>
    <property type="match status" value="1"/>
</dbReference>
<feature type="transmembrane region" description="Helical" evidence="13">
    <location>
        <begin position="179"/>
        <end position="202"/>
    </location>
</feature>
<evidence type="ECO:0000256" key="12">
    <source>
        <dbReference type="PIRNR" id="PIRNR003097"/>
    </source>
</evidence>
<evidence type="ECO:0000313" key="17">
    <source>
        <dbReference type="Proteomes" id="UP000294506"/>
    </source>
</evidence>
<evidence type="ECO:0000256" key="1">
    <source>
        <dbReference type="ARBA" id="ARBA00003552"/>
    </source>
</evidence>
<name>A0A4R7G3B8_9MICC</name>
<dbReference type="RefSeq" id="WP_036474999.1">
    <property type="nucleotide sequence ID" value="NZ_SOAN01000005.1"/>
</dbReference>
<feature type="domain" description="ABC3 transporter permease C-terminal" evidence="14">
    <location>
        <begin position="185"/>
        <end position="304"/>
    </location>
</feature>
<dbReference type="Gene3D" id="3.30.70.3040">
    <property type="match status" value="1"/>
</dbReference>
<gene>
    <name evidence="16" type="ORF">EV640_10568</name>
</gene>
<comment type="subunit">
    <text evidence="4">Forms a membrane-associated complex with FtsE.</text>
</comment>
<dbReference type="PANTHER" id="PTHR47755:SF1">
    <property type="entry name" value="CELL DIVISION PROTEIN FTSX"/>
    <property type="match status" value="1"/>
</dbReference>
<dbReference type="GO" id="GO:0051301">
    <property type="term" value="P:cell division"/>
    <property type="evidence" value="ECO:0007669"/>
    <property type="project" value="UniProtKB-KW"/>
</dbReference>
<comment type="function">
    <text evidence="1">Part of the ABC transporter FtsEX involved in cellular division.</text>
</comment>
<dbReference type="Pfam" id="PF02687">
    <property type="entry name" value="FtsX"/>
    <property type="match status" value="1"/>
</dbReference>
<evidence type="ECO:0000256" key="10">
    <source>
        <dbReference type="ARBA" id="ARBA00023136"/>
    </source>
</evidence>
<evidence type="ECO:0000256" key="11">
    <source>
        <dbReference type="ARBA" id="ARBA00023306"/>
    </source>
</evidence>
<sequence>MNRLLYMLGETFSSLRRNVAMVASVILVTFISLTFVGSAALMQTQVNQMTDDFYDRLELSVFLCTENSPQSSCPTGAVSADQRDSLEHTLSDGAASQYVASYRHETQQEALDDFLDTRGENSRTASLTATDMPESYRVLLHEPEEFPVVTELFGSAPGVETVADQQEVLDQIFGILNGLTMVALIIAGVMIVCALLLVATTIRLSAFSRRRETGIMRLVGASKSMIRMPFVFEGVIAALIGGVLACAATWVVAEFVMGQWMARQVPSIHFIDSAEAWIIMPGLLAIAVVLAIIASWVTVRRYLRV</sequence>
<feature type="transmembrane region" description="Helical" evidence="13">
    <location>
        <begin position="230"/>
        <end position="256"/>
    </location>
</feature>
<dbReference type="InterPro" id="IPR040690">
    <property type="entry name" value="FtsX_ECD"/>
</dbReference>
<keyword evidence="8 13" id="KW-0812">Transmembrane</keyword>
<dbReference type="EMBL" id="SOAN01000005">
    <property type="protein sequence ID" value="TDS85727.1"/>
    <property type="molecule type" value="Genomic_DNA"/>
</dbReference>
<keyword evidence="17" id="KW-1185">Reference proteome</keyword>
<keyword evidence="7 12" id="KW-0132">Cell division</keyword>
<evidence type="ECO:0000256" key="5">
    <source>
        <dbReference type="ARBA" id="ARBA00021907"/>
    </source>
</evidence>
<dbReference type="Proteomes" id="UP000294506">
    <property type="component" value="Unassembled WGS sequence"/>
</dbReference>
<reference evidence="16 17" key="1">
    <citation type="submission" date="2019-03" db="EMBL/GenBank/DDBJ databases">
        <title>Genomic Encyclopedia of Type Strains, Phase III (KMG-III): the genomes of soil and plant-associated and newly described type strains.</title>
        <authorList>
            <person name="Whitman W."/>
        </authorList>
    </citation>
    <scope>NUCLEOTIDE SEQUENCE [LARGE SCALE GENOMIC DNA]</scope>
    <source>
        <strain evidence="16 17">DSM 27373</strain>
    </source>
</reference>
<comment type="similarity">
    <text evidence="3 12">Belongs to the ABC-4 integral membrane protein family. FtsX subfamily.</text>
</comment>
<evidence type="ECO:0000256" key="6">
    <source>
        <dbReference type="ARBA" id="ARBA00022475"/>
    </source>
</evidence>
<dbReference type="InterPro" id="IPR047929">
    <property type="entry name" value="FtsX_actino"/>
</dbReference>
<dbReference type="InterPro" id="IPR003838">
    <property type="entry name" value="ABC3_permease_C"/>
</dbReference>
<evidence type="ECO:0000256" key="7">
    <source>
        <dbReference type="ARBA" id="ARBA00022618"/>
    </source>
</evidence>
<evidence type="ECO:0000259" key="15">
    <source>
        <dbReference type="Pfam" id="PF18075"/>
    </source>
</evidence>
<evidence type="ECO:0000256" key="13">
    <source>
        <dbReference type="SAM" id="Phobius"/>
    </source>
</evidence>
<feature type="transmembrane region" description="Helical" evidence="13">
    <location>
        <begin position="276"/>
        <end position="299"/>
    </location>
</feature>
<keyword evidence="6 12" id="KW-1003">Cell membrane</keyword>
<comment type="subcellular location">
    <subcellularLocation>
        <location evidence="2">Cell membrane</location>
        <topology evidence="2">Multi-pass membrane protein</topology>
    </subcellularLocation>
</comment>
<dbReference type="GO" id="GO:0005886">
    <property type="term" value="C:plasma membrane"/>
    <property type="evidence" value="ECO:0007669"/>
    <property type="project" value="UniProtKB-SubCell"/>
</dbReference>
<evidence type="ECO:0000256" key="4">
    <source>
        <dbReference type="ARBA" id="ARBA00011160"/>
    </source>
</evidence>
<proteinExistence type="inferred from homology"/>
<feature type="domain" description="FtsX extracellular" evidence="15">
    <location>
        <begin position="57"/>
        <end position="162"/>
    </location>
</feature>
<dbReference type="Pfam" id="PF18075">
    <property type="entry name" value="FtsX_ECD"/>
    <property type="match status" value="1"/>
</dbReference>
<evidence type="ECO:0000256" key="3">
    <source>
        <dbReference type="ARBA" id="ARBA00007379"/>
    </source>
</evidence>
<organism evidence="16 17">
    <name type="scientific">Nesterenkonia aurantiaca</name>
    <dbReference type="NCBI Taxonomy" id="1436010"/>
    <lineage>
        <taxon>Bacteria</taxon>
        <taxon>Bacillati</taxon>
        <taxon>Actinomycetota</taxon>
        <taxon>Actinomycetes</taxon>
        <taxon>Micrococcales</taxon>
        <taxon>Micrococcaceae</taxon>
        <taxon>Nesterenkonia</taxon>
    </lineage>
</organism>
<dbReference type="AlphaFoldDB" id="A0A4R7G3B8"/>
<evidence type="ECO:0000259" key="14">
    <source>
        <dbReference type="Pfam" id="PF02687"/>
    </source>
</evidence>
<evidence type="ECO:0000256" key="8">
    <source>
        <dbReference type="ARBA" id="ARBA00022692"/>
    </source>
</evidence>
<evidence type="ECO:0000256" key="2">
    <source>
        <dbReference type="ARBA" id="ARBA00004651"/>
    </source>
</evidence>
<evidence type="ECO:0000313" key="16">
    <source>
        <dbReference type="EMBL" id="TDS85727.1"/>
    </source>
</evidence>
<keyword evidence="9 13" id="KW-1133">Transmembrane helix</keyword>
<keyword evidence="11 12" id="KW-0131">Cell cycle</keyword>
<protein>
    <recommendedName>
        <fullName evidence="5 12">Cell division protein FtsX</fullName>
    </recommendedName>
</protein>
<dbReference type="InterPro" id="IPR004513">
    <property type="entry name" value="FtsX"/>
</dbReference>
<accession>A0A4R7G3B8</accession>
<evidence type="ECO:0000256" key="9">
    <source>
        <dbReference type="ARBA" id="ARBA00022989"/>
    </source>
</evidence>
<comment type="caution">
    <text evidence="16">The sequence shown here is derived from an EMBL/GenBank/DDBJ whole genome shotgun (WGS) entry which is preliminary data.</text>
</comment>
<dbReference type="NCBIfam" id="NF038346">
    <property type="entry name" value="FtsX_actino"/>
    <property type="match status" value="1"/>
</dbReference>